<dbReference type="Pfam" id="PF04542">
    <property type="entry name" value="Sigma70_r2"/>
    <property type="match status" value="1"/>
</dbReference>
<dbReference type="InterPro" id="IPR017853">
    <property type="entry name" value="GH"/>
</dbReference>
<dbReference type="GO" id="GO:0006352">
    <property type="term" value="P:DNA-templated transcription initiation"/>
    <property type="evidence" value="ECO:0007669"/>
    <property type="project" value="InterPro"/>
</dbReference>
<dbReference type="HOGENOM" id="CLU_419027_0_0_11"/>
<reference evidence="4 5" key="1">
    <citation type="journal article" date="2009" name="Stand. Genomic Sci.">
        <title>Complete genome sequence of Catenulispora acidiphila type strain (ID 139908).</title>
        <authorList>
            <person name="Copeland A."/>
            <person name="Lapidus A."/>
            <person name="Glavina Del Rio T."/>
            <person name="Nolan M."/>
            <person name="Lucas S."/>
            <person name="Chen F."/>
            <person name="Tice H."/>
            <person name="Cheng J.F."/>
            <person name="Bruce D."/>
            <person name="Goodwin L."/>
            <person name="Pitluck S."/>
            <person name="Mikhailova N."/>
            <person name="Pati A."/>
            <person name="Ivanova N."/>
            <person name="Mavromatis K."/>
            <person name="Chen A."/>
            <person name="Palaniappan K."/>
            <person name="Chain P."/>
            <person name="Land M."/>
            <person name="Hauser L."/>
            <person name="Chang Y.J."/>
            <person name="Jeffries C.D."/>
            <person name="Chertkov O."/>
            <person name="Brettin T."/>
            <person name="Detter J.C."/>
            <person name="Han C."/>
            <person name="Ali Z."/>
            <person name="Tindall B.J."/>
            <person name="Goker M."/>
            <person name="Bristow J."/>
            <person name="Eisen J.A."/>
            <person name="Markowitz V."/>
            <person name="Hugenholtz P."/>
            <person name="Kyrpides N.C."/>
            <person name="Klenk H.P."/>
        </authorList>
    </citation>
    <scope>NUCLEOTIDE SEQUENCE [LARGE SCALE GENOMIC DNA]</scope>
    <source>
        <strain evidence="5">DSM 44928 / JCM 14897 / NBRC 102108 / NRRL B-24433 / ID139908</strain>
    </source>
</reference>
<dbReference type="SUPFAM" id="SSF88946">
    <property type="entry name" value="Sigma2 domain of RNA polymerase sigma factors"/>
    <property type="match status" value="1"/>
</dbReference>
<dbReference type="Proteomes" id="UP000000851">
    <property type="component" value="Chromosome"/>
</dbReference>
<dbReference type="InterPro" id="IPR024655">
    <property type="entry name" value="Asl1_glyco_hydro_catalytic"/>
</dbReference>
<protein>
    <submittedName>
        <fullName evidence="4">RNA polymerase, sigma-24 subunit, ECF subfamily</fullName>
    </submittedName>
</protein>
<evidence type="ECO:0000313" key="5">
    <source>
        <dbReference type="Proteomes" id="UP000000851"/>
    </source>
</evidence>
<dbReference type="STRING" id="479433.Caci_2528"/>
<evidence type="ECO:0000313" key="4">
    <source>
        <dbReference type="EMBL" id="ACU71446.1"/>
    </source>
</evidence>
<dbReference type="AlphaFoldDB" id="C7PXJ3"/>
<dbReference type="EMBL" id="CP001700">
    <property type="protein sequence ID" value="ACU71446.1"/>
    <property type="molecule type" value="Genomic_DNA"/>
</dbReference>
<dbReference type="eggNOG" id="COG1595">
    <property type="taxonomic scope" value="Bacteria"/>
</dbReference>
<dbReference type="SUPFAM" id="SSF51445">
    <property type="entry name" value="(Trans)glycosidases"/>
    <property type="match status" value="1"/>
</dbReference>
<dbReference type="InParanoid" id="C7PXJ3"/>
<feature type="compositionally biased region" description="Pro residues" evidence="1">
    <location>
        <begin position="364"/>
        <end position="383"/>
    </location>
</feature>
<dbReference type="InterPro" id="IPR007627">
    <property type="entry name" value="RNA_pol_sigma70_r2"/>
</dbReference>
<dbReference type="OrthoDB" id="8611574at2"/>
<organism evidence="4 5">
    <name type="scientific">Catenulispora acidiphila (strain DSM 44928 / JCM 14897 / NBRC 102108 / NRRL B-24433 / ID139908)</name>
    <dbReference type="NCBI Taxonomy" id="479433"/>
    <lineage>
        <taxon>Bacteria</taxon>
        <taxon>Bacillati</taxon>
        <taxon>Actinomycetota</taxon>
        <taxon>Actinomycetes</taxon>
        <taxon>Catenulisporales</taxon>
        <taxon>Catenulisporaceae</taxon>
        <taxon>Catenulispora</taxon>
    </lineage>
</organism>
<dbReference type="CAZy" id="GH128">
    <property type="family name" value="Glycoside Hydrolase Family 128"/>
</dbReference>
<evidence type="ECO:0000256" key="1">
    <source>
        <dbReference type="SAM" id="MobiDB-lite"/>
    </source>
</evidence>
<sequence>MRAPRGGFDVATVRAAQRGDQTALRDLLAEALPLVYNIVGFALHAHADVDDAVQETMVRAVRGLRDVRDPGAFRSWLVAVAIRQIHDHQRASRAVQDRTMPLDEAFAVADPAADFADVTALRLDLTGQRREVAEAATWLDDGNRELLGLWWMTEQGRLDRAELAEALGVPQNQAAVRIQRLKQQLSATRVVVRALRAPERCRGLSDLTSRWDGHRNALWRKRFVGHTRDCEICDGRSHDLVPVEKLLAGLPLAVVPTALAAAVFKAATAASAGGGGGAAGIAHGSHGASSLGHGSSLGHSSAKLLGFLPAKVPAVIAAVAAASAVGVAATAVWANSQTSGALPAPTPIASSTSTSSPNAVAAASPPPTSTTPPTTPSPKPSTPVPSSKPTSPSAHPTPTKTVAPPPRPGVSGPKKGVAAWSAPGFDSALTSSKASWYYDWSPSRMDQLGKAGPEFVPMIWGAKNADSTTLATARSAGTTLLGFNEPDMGSQSNMTVAQALDLWPKLQATGLRLGSPAVAANAATPGGWLDQFMAGAAARGYRVDFITVHWYGSDFRPGPAVDQLRSYLQAIHDRYHLPIWVTEYALISFSGGSQYPAPDQQAAFVTQSAAMLDSLPYVERYAWFGLAASSGSSTGTALFQNGAATPMGVAYEAS</sequence>
<feature type="compositionally biased region" description="Low complexity" evidence="1">
    <location>
        <begin position="384"/>
        <end position="394"/>
    </location>
</feature>
<keyword evidence="5" id="KW-1185">Reference proteome</keyword>
<proteinExistence type="predicted"/>
<evidence type="ECO:0000259" key="3">
    <source>
        <dbReference type="Pfam" id="PF11790"/>
    </source>
</evidence>
<evidence type="ECO:0000259" key="2">
    <source>
        <dbReference type="Pfam" id="PF04542"/>
    </source>
</evidence>
<dbReference type="InterPro" id="IPR013325">
    <property type="entry name" value="RNA_pol_sigma_r2"/>
</dbReference>
<feature type="domain" description="Asl1-like glycosyl hydrolase catalytic" evidence="3">
    <location>
        <begin position="430"/>
        <end position="651"/>
    </location>
</feature>
<dbReference type="NCBIfam" id="TIGR02937">
    <property type="entry name" value="sigma70-ECF"/>
    <property type="match status" value="1"/>
</dbReference>
<name>C7PXJ3_CATAD</name>
<dbReference type="InterPro" id="IPR053183">
    <property type="entry name" value="ASL1"/>
</dbReference>
<gene>
    <name evidence="4" type="ordered locus">Caci_2528</name>
</gene>
<feature type="domain" description="RNA polymerase sigma-70 region 2" evidence="2">
    <location>
        <begin position="30"/>
        <end position="93"/>
    </location>
</feature>
<accession>C7PXJ3</accession>
<dbReference type="PANTHER" id="PTHR34154">
    <property type="entry name" value="ALKALI-SENSITIVE LINKAGE PROTEIN 1"/>
    <property type="match status" value="1"/>
</dbReference>
<dbReference type="RefSeq" id="WP_012786739.1">
    <property type="nucleotide sequence ID" value="NC_013131.1"/>
</dbReference>
<feature type="region of interest" description="Disordered" evidence="1">
    <location>
        <begin position="338"/>
        <end position="418"/>
    </location>
</feature>
<dbReference type="KEGG" id="cai:Caci_2528"/>
<dbReference type="PANTHER" id="PTHR34154:SF3">
    <property type="entry name" value="ALKALI-SENSITIVE LINKAGE PROTEIN 1"/>
    <property type="match status" value="1"/>
</dbReference>
<dbReference type="GO" id="GO:0003700">
    <property type="term" value="F:DNA-binding transcription factor activity"/>
    <property type="evidence" value="ECO:0007669"/>
    <property type="project" value="InterPro"/>
</dbReference>
<dbReference type="InterPro" id="IPR014284">
    <property type="entry name" value="RNA_pol_sigma-70_dom"/>
</dbReference>
<dbReference type="Gene3D" id="1.10.1740.10">
    <property type="match status" value="1"/>
</dbReference>
<dbReference type="Gene3D" id="3.20.20.80">
    <property type="entry name" value="Glycosidases"/>
    <property type="match status" value="1"/>
</dbReference>
<dbReference type="GO" id="GO:0071966">
    <property type="term" value="P:fungal-type cell wall polysaccharide metabolic process"/>
    <property type="evidence" value="ECO:0007669"/>
    <property type="project" value="TreeGrafter"/>
</dbReference>
<dbReference type="Pfam" id="PF11790">
    <property type="entry name" value="Glyco_hydro_cc"/>
    <property type="match status" value="1"/>
</dbReference>
<feature type="compositionally biased region" description="Low complexity" evidence="1">
    <location>
        <begin position="347"/>
        <end position="363"/>
    </location>
</feature>